<organism evidence="2">
    <name type="scientific">Vibrio tapetis</name>
    <dbReference type="NCBI Taxonomy" id="52443"/>
    <lineage>
        <taxon>Bacteria</taxon>
        <taxon>Pseudomonadati</taxon>
        <taxon>Pseudomonadota</taxon>
        <taxon>Gammaproteobacteria</taxon>
        <taxon>Vibrionales</taxon>
        <taxon>Vibrionaceae</taxon>
        <taxon>Vibrio</taxon>
    </lineage>
</organism>
<dbReference type="InterPro" id="IPR018642">
    <property type="entry name" value="DUF2066"/>
</dbReference>
<keyword evidence="1" id="KW-0732">Signal</keyword>
<protein>
    <submittedName>
        <fullName evidence="2">Conserved outer membrane protein</fullName>
    </submittedName>
</protein>
<accession>A0A0A1E9Q3</accession>
<sequence length="420" mass="45632">MYRIACLLLCALSLPSHALTKVDVFKTEVVLPKQDKAEAAAQAQGLEQVLIKASGQKSVASNEVISKALRSSGQYLSQIGTGSIAGEPSLVMAFNPRQVQSLLTQAAVPYWTPNRSNVLVWVVEEDRYQRQIAWEQSGSRAVTQITEHAQTRGLPITVPVGDFDDVTGISAPDLWGGFVTPISNASTRYPADAVLVVRIQHLSNRTSVRWTLYDQKPEAMVSEQTSPMTGQLSGAVDPVLEQVVDQVSDYFSSKSAVQVSDSSTQYVLTEFLDVSNASDLFNLESLLKGLNSVATVDVMKIHATGITFRVHLLAAQADFERELSNFKQVQKFEMTPEFELIESQPVDEANTVNAEAVLVDSNEPDAAVAPATNNEPSVSRFDSNTGVNSAEGVAAEETLAEDTDAVEDIYKATLVYEWLG</sequence>
<dbReference type="EMBL" id="KM596644">
    <property type="protein sequence ID" value="AIY26217.1"/>
    <property type="molecule type" value="Genomic_DNA"/>
</dbReference>
<feature type="signal peptide" evidence="1">
    <location>
        <begin position="1"/>
        <end position="18"/>
    </location>
</feature>
<evidence type="ECO:0000256" key="1">
    <source>
        <dbReference type="SAM" id="SignalP"/>
    </source>
</evidence>
<reference evidence="2" key="1">
    <citation type="journal article" date="2014" name="PLoS ONE">
        <title>Characterization of the secretomes of two vibrios pathogenic to mollusks.</title>
        <authorList>
            <person name="Madec S."/>
            <person name="Pichereau V."/>
            <person name="Jacq A."/>
            <person name="Paillard M."/>
            <person name="Boisset C."/>
            <person name="Guerard F."/>
            <person name="Paillard C."/>
            <person name="Nicolas J.L."/>
        </authorList>
    </citation>
    <scope>NUCLEOTIDE SEQUENCE</scope>
    <source>
        <strain evidence="2">CECT4600</strain>
    </source>
</reference>
<feature type="chain" id="PRO_5001982566" evidence="1">
    <location>
        <begin position="19"/>
        <end position="420"/>
    </location>
</feature>
<proteinExistence type="predicted"/>
<dbReference type="AlphaFoldDB" id="A0A0A1E9Q3"/>
<name>A0A0A1E9Q3_9VIBR</name>
<dbReference type="Pfam" id="PF09839">
    <property type="entry name" value="DUF2066"/>
    <property type="match status" value="1"/>
</dbReference>
<evidence type="ECO:0000313" key="2">
    <source>
        <dbReference type="EMBL" id="AIY26217.1"/>
    </source>
</evidence>